<protein>
    <recommendedName>
        <fullName evidence="4">Transposase</fullName>
    </recommendedName>
</protein>
<evidence type="ECO:0000313" key="3">
    <source>
        <dbReference type="Proteomes" id="UP000003257"/>
    </source>
</evidence>
<evidence type="ECO:0008006" key="4">
    <source>
        <dbReference type="Google" id="ProtNLM"/>
    </source>
</evidence>
<accession>A0ABM9X061</accession>
<organism evidence="2 3">
    <name type="scientific">Sulfitobacter indolifex HEL-45</name>
    <dbReference type="NCBI Taxonomy" id="391624"/>
    <lineage>
        <taxon>Bacteria</taxon>
        <taxon>Pseudomonadati</taxon>
        <taxon>Pseudomonadota</taxon>
        <taxon>Alphaproteobacteria</taxon>
        <taxon>Rhodobacterales</taxon>
        <taxon>Roseobacteraceae</taxon>
        <taxon>Sulfitobacter</taxon>
    </lineage>
</organism>
<feature type="region of interest" description="Disordered" evidence="1">
    <location>
        <begin position="32"/>
        <end position="58"/>
    </location>
</feature>
<proteinExistence type="predicted"/>
<evidence type="ECO:0000256" key="1">
    <source>
        <dbReference type="SAM" id="MobiDB-lite"/>
    </source>
</evidence>
<feature type="compositionally biased region" description="Polar residues" evidence="1">
    <location>
        <begin position="32"/>
        <end position="42"/>
    </location>
</feature>
<sequence>MQKLSLASLSAALTQVKEKEAALLMASEITKLQQRQIDTTAPSDEEASRDAHYGDDRR</sequence>
<reference evidence="2 3" key="1">
    <citation type="submission" date="2007-11" db="EMBL/GenBank/DDBJ databases">
        <authorList>
            <person name="Wagner-Dobler I."/>
            <person name="Ferriera S."/>
            <person name="Johnson J."/>
            <person name="Kravitz S."/>
            <person name="Beeson K."/>
            <person name="Sutton G."/>
            <person name="Rogers Y.-H."/>
            <person name="Friedman R."/>
            <person name="Frazier M."/>
            <person name="Venter J.C."/>
        </authorList>
    </citation>
    <scope>NUCLEOTIDE SEQUENCE [LARGE SCALE GENOMIC DNA]</scope>
    <source>
        <strain evidence="2 3">HEL-45</strain>
    </source>
</reference>
<feature type="compositionally biased region" description="Basic and acidic residues" evidence="1">
    <location>
        <begin position="46"/>
        <end position="58"/>
    </location>
</feature>
<keyword evidence="3" id="KW-1185">Reference proteome</keyword>
<gene>
    <name evidence="2" type="ORF">OIHEL45_20486</name>
</gene>
<name>A0ABM9X061_9RHOB</name>
<comment type="caution">
    <text evidence="2">The sequence shown here is derived from an EMBL/GenBank/DDBJ whole genome shotgun (WGS) entry which is preliminary data.</text>
</comment>
<dbReference type="EMBL" id="ABID01000095">
    <property type="protein sequence ID" value="EDQ02865.1"/>
    <property type="molecule type" value="Genomic_DNA"/>
</dbReference>
<feature type="non-terminal residue" evidence="2">
    <location>
        <position position="58"/>
    </location>
</feature>
<evidence type="ECO:0000313" key="2">
    <source>
        <dbReference type="EMBL" id="EDQ02865.1"/>
    </source>
</evidence>
<dbReference type="Proteomes" id="UP000003257">
    <property type="component" value="Unassembled WGS sequence"/>
</dbReference>